<sequence>MKGVINELVVSALAVSSVLADNFVASCDANSVKVSGRYLTANCKDVVGILQCSKLDLNPCLKNNYGSLQEDPKGDGPHFGDQCIACSNDKTTSGVLINGPTLLHCQCDPKTGAAQVNWPTAIFDINTIVDNTNGKLECFGNRAANC</sequence>
<keyword evidence="4" id="KW-1185">Reference proteome</keyword>
<evidence type="ECO:0000313" key="4">
    <source>
        <dbReference type="Proteomes" id="UP000182658"/>
    </source>
</evidence>
<dbReference type="SMART" id="SM01111">
    <property type="entry name" value="CVNH"/>
    <property type="match status" value="1"/>
</dbReference>
<dbReference type="SUPFAM" id="SSF51322">
    <property type="entry name" value="Cyanovirin-N"/>
    <property type="match status" value="1"/>
</dbReference>
<dbReference type="EMBL" id="KV875097">
    <property type="protein sequence ID" value="OIW29394.1"/>
    <property type="molecule type" value="Genomic_DNA"/>
</dbReference>
<dbReference type="InterPro" id="IPR011058">
    <property type="entry name" value="Cyanovirin-N"/>
</dbReference>
<feature type="signal peptide" evidence="1">
    <location>
        <begin position="1"/>
        <end position="20"/>
    </location>
</feature>
<organism evidence="3 4">
    <name type="scientific">Coniochaeta ligniaria NRRL 30616</name>
    <dbReference type="NCBI Taxonomy" id="1408157"/>
    <lineage>
        <taxon>Eukaryota</taxon>
        <taxon>Fungi</taxon>
        <taxon>Dikarya</taxon>
        <taxon>Ascomycota</taxon>
        <taxon>Pezizomycotina</taxon>
        <taxon>Sordariomycetes</taxon>
        <taxon>Sordariomycetidae</taxon>
        <taxon>Coniochaetales</taxon>
        <taxon>Coniochaetaceae</taxon>
        <taxon>Coniochaeta</taxon>
    </lineage>
</organism>
<feature type="domain" description="Cyanovirin-N" evidence="2">
    <location>
        <begin position="22"/>
        <end position="138"/>
    </location>
</feature>
<protein>
    <recommendedName>
        <fullName evidence="2">Cyanovirin-N domain-containing protein</fullName>
    </recommendedName>
</protein>
<feature type="chain" id="PRO_5012950160" description="Cyanovirin-N domain-containing protein" evidence="1">
    <location>
        <begin position="21"/>
        <end position="146"/>
    </location>
</feature>
<dbReference type="Proteomes" id="UP000182658">
    <property type="component" value="Unassembled WGS sequence"/>
</dbReference>
<accession>A0A1J7JNS4</accession>
<keyword evidence="1" id="KW-0732">Signal</keyword>
<dbReference type="AlphaFoldDB" id="A0A1J7JNS4"/>
<reference evidence="3 4" key="1">
    <citation type="submission" date="2016-10" db="EMBL/GenBank/DDBJ databases">
        <title>Draft genome sequence of Coniochaeta ligniaria NRRL30616, a lignocellulolytic fungus for bioabatement of inhibitors in plant biomass hydrolysates.</title>
        <authorList>
            <consortium name="DOE Joint Genome Institute"/>
            <person name="Jimenez D.J."/>
            <person name="Hector R.E."/>
            <person name="Riley R."/>
            <person name="Sun H."/>
            <person name="Grigoriev I.V."/>
            <person name="Van Elsas J.D."/>
            <person name="Nichols N.N."/>
        </authorList>
    </citation>
    <scope>NUCLEOTIDE SEQUENCE [LARGE SCALE GENOMIC DNA]</scope>
    <source>
        <strain evidence="3 4">NRRL 30616</strain>
    </source>
</reference>
<evidence type="ECO:0000256" key="1">
    <source>
        <dbReference type="SAM" id="SignalP"/>
    </source>
</evidence>
<gene>
    <name evidence="3" type="ORF">CONLIGDRAFT_713935</name>
</gene>
<evidence type="ECO:0000259" key="2">
    <source>
        <dbReference type="SMART" id="SM01111"/>
    </source>
</evidence>
<dbReference type="OrthoDB" id="2947935at2759"/>
<dbReference type="Gene3D" id="2.30.60.10">
    <property type="entry name" value="Cyanovirin-N"/>
    <property type="match status" value="1"/>
</dbReference>
<evidence type="ECO:0000313" key="3">
    <source>
        <dbReference type="EMBL" id="OIW29394.1"/>
    </source>
</evidence>
<dbReference type="InterPro" id="IPR036673">
    <property type="entry name" value="Cyanovirin-N_sf"/>
</dbReference>
<name>A0A1J7JNS4_9PEZI</name>
<proteinExistence type="predicted"/>
<dbReference type="InParanoid" id="A0A1J7JNS4"/>
<dbReference type="Pfam" id="PF08881">
    <property type="entry name" value="CVNH"/>
    <property type="match status" value="1"/>
</dbReference>